<protein>
    <submittedName>
        <fullName evidence="2">Uncharacterized protein</fullName>
    </submittedName>
</protein>
<feature type="transmembrane region" description="Helical" evidence="1">
    <location>
        <begin position="6"/>
        <end position="23"/>
    </location>
</feature>
<evidence type="ECO:0000256" key="1">
    <source>
        <dbReference type="SAM" id="Phobius"/>
    </source>
</evidence>
<feature type="transmembrane region" description="Helical" evidence="1">
    <location>
        <begin position="71"/>
        <end position="90"/>
    </location>
</feature>
<dbReference type="RefSeq" id="WP_034421864.1">
    <property type="nucleotide sequence ID" value="NZ_CP045798.1"/>
</dbReference>
<accession>A0A7G6E692</accession>
<keyword evidence="1" id="KW-1133">Transmembrane helix</keyword>
<keyword evidence="1" id="KW-0472">Membrane</keyword>
<keyword evidence="3" id="KW-1185">Reference proteome</keyword>
<evidence type="ECO:0000313" key="2">
    <source>
        <dbReference type="EMBL" id="QNB47596.1"/>
    </source>
</evidence>
<feature type="transmembrane region" description="Helical" evidence="1">
    <location>
        <begin position="128"/>
        <end position="148"/>
    </location>
</feature>
<keyword evidence="1" id="KW-0812">Transmembrane</keyword>
<feature type="transmembrane region" description="Helical" evidence="1">
    <location>
        <begin position="97"/>
        <end position="116"/>
    </location>
</feature>
<reference evidence="2 3" key="1">
    <citation type="journal article" date="2019" name="Front. Microbiol.">
        <title>Thermoanaerosceptrum fracticalcis gen. nov. sp. nov., a Novel Fumarate-Fermenting Microorganism From a Deep Fractured Carbonate Aquifer of the US Great Basin.</title>
        <authorList>
            <person name="Hamilton-Brehm S.D."/>
            <person name="Stewart L.E."/>
            <person name="Zavarin M."/>
            <person name="Caldwell M."/>
            <person name="Lawson P.A."/>
            <person name="Onstott T.C."/>
            <person name="Grzymski J."/>
            <person name="Neveux I."/>
            <person name="Lollar B.S."/>
            <person name="Russell C.E."/>
            <person name="Moser D.P."/>
        </authorList>
    </citation>
    <scope>NUCLEOTIDE SEQUENCE [LARGE SCALE GENOMIC DNA]</scope>
    <source>
        <strain evidence="2 3">DRI-13</strain>
    </source>
</reference>
<dbReference type="KEGG" id="tfr:BR63_15730"/>
<sequence>MAAESLIRPIFFILLTLSMLILVPRERIYALTFFGLTAGVLLAVVIQIIAVHILKLWYFNYLVPLWDFFNLPTFIILSWGVAEILFAHLLPRNSIIMAFLFILAFSLGSTLVEWFFNKKNLIIFLRWQALLTFFLALFIHIPLGYYLIQKDKLIKNIHIRRKT</sequence>
<dbReference type="Proteomes" id="UP000515847">
    <property type="component" value="Chromosome"/>
</dbReference>
<dbReference type="EMBL" id="CP045798">
    <property type="protein sequence ID" value="QNB47596.1"/>
    <property type="molecule type" value="Genomic_DNA"/>
</dbReference>
<dbReference type="AlphaFoldDB" id="A0A7G6E692"/>
<proteinExistence type="predicted"/>
<evidence type="ECO:0000313" key="3">
    <source>
        <dbReference type="Proteomes" id="UP000515847"/>
    </source>
</evidence>
<organism evidence="2 3">
    <name type="scientific">Thermanaerosceptrum fracticalcis</name>
    <dbReference type="NCBI Taxonomy" id="1712410"/>
    <lineage>
        <taxon>Bacteria</taxon>
        <taxon>Bacillati</taxon>
        <taxon>Bacillota</taxon>
        <taxon>Clostridia</taxon>
        <taxon>Eubacteriales</taxon>
        <taxon>Peptococcaceae</taxon>
        <taxon>Thermanaerosceptrum</taxon>
    </lineage>
</organism>
<gene>
    <name evidence="2" type="ORF">BR63_15730</name>
</gene>
<name>A0A7G6E692_THEFR</name>
<feature type="transmembrane region" description="Helical" evidence="1">
    <location>
        <begin position="30"/>
        <end position="59"/>
    </location>
</feature>